<dbReference type="GO" id="GO:0004467">
    <property type="term" value="F:long-chain fatty acid-CoA ligase activity"/>
    <property type="evidence" value="ECO:0007669"/>
    <property type="project" value="TreeGrafter"/>
</dbReference>
<evidence type="ECO:0000256" key="11">
    <source>
        <dbReference type="ARBA" id="ARBA00023136"/>
    </source>
</evidence>
<evidence type="ECO:0000256" key="13">
    <source>
        <dbReference type="ARBA" id="ARBA00046271"/>
    </source>
</evidence>
<dbReference type="GO" id="GO:0005324">
    <property type="term" value="F:long-chain fatty acid transmembrane transporter activity"/>
    <property type="evidence" value="ECO:0007669"/>
    <property type="project" value="TreeGrafter"/>
</dbReference>
<evidence type="ECO:0000313" key="15">
    <source>
        <dbReference type="EMBL" id="TWI02485.1"/>
    </source>
</evidence>
<keyword evidence="5" id="KW-0436">Ligase</keyword>
<dbReference type="InterPro" id="IPR020845">
    <property type="entry name" value="AMP-binding_CS"/>
</dbReference>
<evidence type="ECO:0000256" key="3">
    <source>
        <dbReference type="ARBA" id="ARBA00022448"/>
    </source>
</evidence>
<dbReference type="FunFam" id="3.30.300.30:FF:000002">
    <property type="entry name" value="Long-chain fatty acid transport protein 1"/>
    <property type="match status" value="1"/>
</dbReference>
<reference evidence="15 16" key="1">
    <citation type="journal article" date="2015" name="Stand. Genomic Sci.">
        <title>Genomic Encyclopedia of Bacterial and Archaeal Type Strains, Phase III: the genomes of soil and plant-associated and newly described type strains.</title>
        <authorList>
            <person name="Whitman W.B."/>
            <person name="Woyke T."/>
            <person name="Klenk H.P."/>
            <person name="Zhou Y."/>
            <person name="Lilburn T.G."/>
            <person name="Beck B.J."/>
            <person name="De Vos P."/>
            <person name="Vandamme P."/>
            <person name="Eisen J.A."/>
            <person name="Garrity G."/>
            <person name="Hugenholtz P."/>
            <person name="Kyrpides N.C."/>
        </authorList>
    </citation>
    <scope>NUCLEOTIDE SEQUENCE [LARGE SCALE GENOMIC DNA]</scope>
    <source>
        <strain evidence="15 16">CGMCC 1.10947</strain>
    </source>
</reference>
<dbReference type="GO" id="GO:0005886">
    <property type="term" value="C:plasma membrane"/>
    <property type="evidence" value="ECO:0007669"/>
    <property type="project" value="UniProtKB-SubCell"/>
</dbReference>
<dbReference type="SUPFAM" id="SSF56801">
    <property type="entry name" value="Acetyl-CoA synthetase-like"/>
    <property type="match status" value="1"/>
</dbReference>
<keyword evidence="16" id="KW-1185">Reference proteome</keyword>
<accession>A0A562L4F1</accession>
<dbReference type="CDD" id="cd05940">
    <property type="entry name" value="FATP_FACS"/>
    <property type="match status" value="1"/>
</dbReference>
<dbReference type="Gene3D" id="3.30.300.30">
    <property type="match status" value="1"/>
</dbReference>
<evidence type="ECO:0000256" key="12">
    <source>
        <dbReference type="ARBA" id="ARBA00023140"/>
    </source>
</evidence>
<keyword evidence="9" id="KW-1133">Transmembrane helix</keyword>
<evidence type="ECO:0000259" key="14">
    <source>
        <dbReference type="Pfam" id="PF00501"/>
    </source>
</evidence>
<dbReference type="Gene3D" id="3.40.50.12780">
    <property type="entry name" value="N-terminal domain of ligase-like"/>
    <property type="match status" value="1"/>
</dbReference>
<keyword evidence="11" id="KW-0472">Membrane</keyword>
<dbReference type="OrthoDB" id="7315605at2"/>
<keyword evidence="7" id="KW-0547">Nucleotide-binding</keyword>
<evidence type="ECO:0000256" key="7">
    <source>
        <dbReference type="ARBA" id="ARBA00022741"/>
    </source>
</evidence>
<evidence type="ECO:0000313" key="16">
    <source>
        <dbReference type="Proteomes" id="UP000317176"/>
    </source>
</evidence>
<keyword evidence="4" id="KW-1003">Cell membrane</keyword>
<dbReference type="InterPro" id="IPR045851">
    <property type="entry name" value="AMP-bd_C_sf"/>
</dbReference>
<keyword evidence="3" id="KW-0813">Transport</keyword>
<sequence length="601" mass="65283">MTTGVIEQAKAARAPSASKIWLKAIELTARIETLPGRLLADVVDDWARRQPDRAALVTDAATLDYDGLSKRINRYARWARSVGVAKGDTVALIMPNDIDYVAAWLGISRVGGVVALLNTRLVGPSLAHCIDVAKPSHIIVACELAEMLDGAAPHLKSQAKVWSHGDARSERAIDVALAALDDAPLSRDEHGGVTIDDRALLIYTSGTTGLPKAASISHRRILNWGFWFAGLTGATPQDRLYDCLPLFHSVGGIVAPCSMLTAGGSVVIAEKFSASHFWSDVVRHDCTLFQYIGELCRYLLKAPPSEYENRHRLRLVCGNGLRGDIWEDFQARFAIPRILEFYAATEGNFSLFNVEGQPGAIGRIPPLLAHRFPASLVKLDPDSGVPLRNEDGFCIACARGEAGEAIGRIGTADEGGGRFEGYTDAGETEKKILRDVFARGDAWFRTGDLMRLDDKGFFHFVDRIGDTFRWKGENVATSEVNDAVRDFTGVVDATTYGVSIAGTDGRAGMSAIVVNEGFDIAALPAHLAQRLPAYARPVFIRISHEIDATETFKQKKGELAREGFDPAAIVEPLFMLDPKSGAYVVLDSKTYACINDGTIRL</sequence>
<evidence type="ECO:0000256" key="9">
    <source>
        <dbReference type="ARBA" id="ARBA00022989"/>
    </source>
</evidence>
<dbReference type="PANTHER" id="PTHR43107">
    <property type="entry name" value="LONG-CHAIN FATTY ACID TRANSPORT PROTEIN"/>
    <property type="match status" value="1"/>
</dbReference>
<keyword evidence="10" id="KW-0445">Lipid transport</keyword>
<evidence type="ECO:0000256" key="5">
    <source>
        <dbReference type="ARBA" id="ARBA00022598"/>
    </source>
</evidence>
<keyword evidence="8" id="KW-0067">ATP-binding</keyword>
<comment type="similarity">
    <text evidence="2">Belongs to the ATP-dependent AMP-binding enzyme family.</text>
</comment>
<keyword evidence="6" id="KW-0812">Transmembrane</keyword>
<evidence type="ECO:0000256" key="6">
    <source>
        <dbReference type="ARBA" id="ARBA00022692"/>
    </source>
</evidence>
<dbReference type="PANTHER" id="PTHR43107:SF15">
    <property type="entry name" value="FATTY ACID TRANSPORT PROTEIN 3, ISOFORM A"/>
    <property type="match status" value="1"/>
</dbReference>
<evidence type="ECO:0000256" key="1">
    <source>
        <dbReference type="ARBA" id="ARBA00004651"/>
    </source>
</evidence>
<organism evidence="15 16">
    <name type="scientific">Bradyrhizobium daqingense</name>
    <dbReference type="NCBI Taxonomy" id="993502"/>
    <lineage>
        <taxon>Bacteria</taxon>
        <taxon>Pseudomonadati</taxon>
        <taxon>Pseudomonadota</taxon>
        <taxon>Alphaproteobacteria</taxon>
        <taxon>Hyphomicrobiales</taxon>
        <taxon>Nitrobacteraceae</taxon>
        <taxon>Bradyrhizobium</taxon>
    </lineage>
</organism>
<dbReference type="FunFam" id="3.40.50.12780:FF:000019">
    <property type="entry name" value="Long-chain fatty acid transporter"/>
    <property type="match status" value="1"/>
</dbReference>
<evidence type="ECO:0000256" key="8">
    <source>
        <dbReference type="ARBA" id="ARBA00022840"/>
    </source>
</evidence>
<evidence type="ECO:0000256" key="2">
    <source>
        <dbReference type="ARBA" id="ARBA00006432"/>
    </source>
</evidence>
<comment type="caution">
    <text evidence="15">The sequence shown here is derived from an EMBL/GenBank/DDBJ whole genome shotgun (WGS) entry which is preliminary data.</text>
</comment>
<dbReference type="AlphaFoldDB" id="A0A562L4F1"/>
<dbReference type="EMBL" id="VLKL01000011">
    <property type="protein sequence ID" value="TWI02485.1"/>
    <property type="molecule type" value="Genomic_DNA"/>
</dbReference>
<dbReference type="GO" id="GO:0044539">
    <property type="term" value="P:long-chain fatty acid import into cell"/>
    <property type="evidence" value="ECO:0007669"/>
    <property type="project" value="TreeGrafter"/>
</dbReference>
<evidence type="ECO:0000256" key="4">
    <source>
        <dbReference type="ARBA" id="ARBA00022475"/>
    </source>
</evidence>
<dbReference type="NCBIfam" id="NF006134">
    <property type="entry name" value="PRK08279.1"/>
    <property type="match status" value="1"/>
</dbReference>
<name>A0A562L4F1_9BRAD</name>
<gene>
    <name evidence="15" type="ORF">IQ17_04098</name>
</gene>
<dbReference type="Pfam" id="PF00501">
    <property type="entry name" value="AMP-binding"/>
    <property type="match status" value="1"/>
</dbReference>
<comment type="subcellular location">
    <subcellularLocation>
        <location evidence="1">Cell membrane</location>
        <topology evidence="1">Multi-pass membrane protein</topology>
    </subcellularLocation>
    <subcellularLocation>
        <location evidence="13">Peroxisome membrane</location>
    </subcellularLocation>
</comment>
<feature type="domain" description="AMP-dependent synthetase/ligase" evidence="14">
    <location>
        <begin position="44"/>
        <end position="363"/>
    </location>
</feature>
<dbReference type="InterPro" id="IPR000873">
    <property type="entry name" value="AMP-dep_synth/lig_dom"/>
</dbReference>
<dbReference type="Proteomes" id="UP000317176">
    <property type="component" value="Unassembled WGS sequence"/>
</dbReference>
<evidence type="ECO:0000256" key="10">
    <source>
        <dbReference type="ARBA" id="ARBA00023055"/>
    </source>
</evidence>
<protein>
    <submittedName>
        <fullName evidence="15">Fatty-acyl-CoA synthase</fullName>
    </submittedName>
</protein>
<dbReference type="PROSITE" id="PS00455">
    <property type="entry name" value="AMP_BINDING"/>
    <property type="match status" value="1"/>
</dbReference>
<dbReference type="GO" id="GO:0005524">
    <property type="term" value="F:ATP binding"/>
    <property type="evidence" value="ECO:0007669"/>
    <property type="project" value="UniProtKB-KW"/>
</dbReference>
<proteinExistence type="inferred from homology"/>
<keyword evidence="12" id="KW-0576">Peroxisome</keyword>
<dbReference type="RefSeq" id="WP_145637375.1">
    <property type="nucleotide sequence ID" value="NZ_CP088014.1"/>
</dbReference>
<dbReference type="InterPro" id="IPR042099">
    <property type="entry name" value="ANL_N_sf"/>
</dbReference>